<reference evidence="4" key="1">
    <citation type="submission" date="2023-06" db="EMBL/GenBank/DDBJ databases">
        <title>Genome-scale phylogeny and comparative genomics of the fungal order Sordariales.</title>
        <authorList>
            <consortium name="Lawrence Berkeley National Laboratory"/>
            <person name="Hensen N."/>
            <person name="Bonometti L."/>
            <person name="Westerberg I."/>
            <person name="Brannstrom I.O."/>
            <person name="Guillou S."/>
            <person name="Cros-Aarteil S."/>
            <person name="Calhoun S."/>
            <person name="Haridas S."/>
            <person name="Kuo A."/>
            <person name="Mondo S."/>
            <person name="Pangilinan J."/>
            <person name="Riley R."/>
            <person name="Labutti K."/>
            <person name="Andreopoulos B."/>
            <person name="Lipzen A."/>
            <person name="Chen C."/>
            <person name="Yanf M."/>
            <person name="Daum C."/>
            <person name="Ng V."/>
            <person name="Clum A."/>
            <person name="Steindorff A."/>
            <person name="Ohm R."/>
            <person name="Martin F."/>
            <person name="Silar P."/>
            <person name="Natvig D."/>
            <person name="Lalanne C."/>
            <person name="Gautier V."/>
            <person name="Ament-Velasquez S.L."/>
            <person name="Kruys A."/>
            <person name="Hutchinson M.I."/>
            <person name="Powell A.J."/>
            <person name="Barry K."/>
            <person name="Miller A.N."/>
            <person name="Grigoriev I.V."/>
            <person name="Debuchy R."/>
            <person name="Gladieux P."/>
            <person name="Thoren M.H."/>
            <person name="Johannesson H."/>
        </authorList>
    </citation>
    <scope>NUCLEOTIDE SEQUENCE</scope>
    <source>
        <strain evidence="4">8032-3</strain>
    </source>
</reference>
<evidence type="ECO:0000313" key="4">
    <source>
        <dbReference type="EMBL" id="KAK1772260.1"/>
    </source>
</evidence>
<gene>
    <name evidence="4" type="ORF">QBC33DRAFT_2837</name>
</gene>
<accession>A0AAJ0FTL0</accession>
<evidence type="ECO:0000259" key="3">
    <source>
        <dbReference type="PROSITE" id="PS50157"/>
    </source>
</evidence>
<feature type="compositionally biased region" description="Low complexity" evidence="2">
    <location>
        <begin position="28"/>
        <end position="49"/>
    </location>
</feature>
<keyword evidence="1" id="KW-0479">Metal-binding</keyword>
<dbReference type="PROSITE" id="PS00028">
    <property type="entry name" value="ZINC_FINGER_C2H2_1"/>
    <property type="match status" value="1"/>
</dbReference>
<protein>
    <recommendedName>
        <fullName evidence="3">C2H2-type domain-containing protein</fullName>
    </recommendedName>
</protein>
<dbReference type="Gene3D" id="3.30.160.60">
    <property type="entry name" value="Classic Zinc Finger"/>
    <property type="match status" value="1"/>
</dbReference>
<name>A0AAJ0FTL0_9PEZI</name>
<organism evidence="4 5">
    <name type="scientific">Phialemonium atrogriseum</name>
    <dbReference type="NCBI Taxonomy" id="1093897"/>
    <lineage>
        <taxon>Eukaryota</taxon>
        <taxon>Fungi</taxon>
        <taxon>Dikarya</taxon>
        <taxon>Ascomycota</taxon>
        <taxon>Pezizomycotina</taxon>
        <taxon>Sordariomycetes</taxon>
        <taxon>Sordariomycetidae</taxon>
        <taxon>Cephalothecales</taxon>
        <taxon>Cephalothecaceae</taxon>
        <taxon>Phialemonium</taxon>
    </lineage>
</organism>
<keyword evidence="5" id="KW-1185">Reference proteome</keyword>
<keyword evidence="1" id="KW-0862">Zinc</keyword>
<sequence>MTNIPSLEYYPSQLTQEQHFQSEFPHGQPDQQQISSAQPAAQSSNQQAQGSGVHTCESCGIVFRRPCELGKHAKTHKPAIKCPADKKCAVVKAEQRDMNRHLWVSHSGYAKKNEIPPIETAVCPHCKRGFSRKDNFQKHLRERRCKGQGNKSSQG</sequence>
<feature type="region of interest" description="Disordered" evidence="2">
    <location>
        <begin position="134"/>
        <end position="155"/>
    </location>
</feature>
<evidence type="ECO:0000256" key="1">
    <source>
        <dbReference type="PROSITE-ProRule" id="PRU00042"/>
    </source>
</evidence>
<feature type="domain" description="C2H2-type" evidence="3">
    <location>
        <begin position="54"/>
        <end position="76"/>
    </location>
</feature>
<dbReference type="RefSeq" id="XP_060288473.1">
    <property type="nucleotide sequence ID" value="XM_060423274.1"/>
</dbReference>
<dbReference type="PROSITE" id="PS50157">
    <property type="entry name" value="ZINC_FINGER_C2H2_2"/>
    <property type="match status" value="1"/>
</dbReference>
<dbReference type="Proteomes" id="UP001244011">
    <property type="component" value="Unassembled WGS sequence"/>
</dbReference>
<evidence type="ECO:0000256" key="2">
    <source>
        <dbReference type="SAM" id="MobiDB-lite"/>
    </source>
</evidence>
<dbReference type="InterPro" id="IPR013087">
    <property type="entry name" value="Znf_C2H2_type"/>
</dbReference>
<dbReference type="Pfam" id="PF00096">
    <property type="entry name" value="zf-C2H2"/>
    <property type="match status" value="2"/>
</dbReference>
<proteinExistence type="predicted"/>
<keyword evidence="1" id="KW-0863">Zinc-finger</keyword>
<dbReference type="AlphaFoldDB" id="A0AAJ0FTL0"/>
<dbReference type="EMBL" id="MU838997">
    <property type="protein sequence ID" value="KAK1772260.1"/>
    <property type="molecule type" value="Genomic_DNA"/>
</dbReference>
<feature type="region of interest" description="Disordered" evidence="2">
    <location>
        <begin position="15"/>
        <end position="52"/>
    </location>
</feature>
<evidence type="ECO:0000313" key="5">
    <source>
        <dbReference type="Proteomes" id="UP001244011"/>
    </source>
</evidence>
<dbReference type="SMART" id="SM00355">
    <property type="entry name" value="ZnF_C2H2"/>
    <property type="match status" value="2"/>
</dbReference>
<dbReference type="GeneID" id="85306461"/>
<comment type="caution">
    <text evidence="4">The sequence shown here is derived from an EMBL/GenBank/DDBJ whole genome shotgun (WGS) entry which is preliminary data.</text>
</comment>
<dbReference type="GO" id="GO:0008270">
    <property type="term" value="F:zinc ion binding"/>
    <property type="evidence" value="ECO:0007669"/>
    <property type="project" value="UniProtKB-KW"/>
</dbReference>